<dbReference type="InterPro" id="IPR000544">
    <property type="entry name" value="Octanoyltransferase"/>
</dbReference>
<dbReference type="PANTHER" id="PTHR10993">
    <property type="entry name" value="OCTANOYLTRANSFERASE"/>
    <property type="match status" value="1"/>
</dbReference>
<gene>
    <name evidence="7" type="ORF">K7432_006448</name>
</gene>
<dbReference type="PROSITE" id="PS51733">
    <property type="entry name" value="BPL_LPL_CATALYTIC"/>
    <property type="match status" value="1"/>
</dbReference>
<sequence>MDTRLAAKKFYSTVSNLSPTAYVAYKHIGRVSYPIALELQHDLVRKRIKLRELGDSELGDPDILLIVEHDPVYTTGRRYMGKTDNEEKNRLCALGASYFETLRGGQTTFHGPGQLVGYPIMNLKRQELNVREYVKAIENTVIDTCAQLNLKVGTTADTGVWVGNNKICAIGIQVQRYISSHGFALNCNTDLTWFDNIVPCGLKDKGVTTLSKELLKRPEMQEIITKKEITVSDTIPYLLKAFGNVFQRDPLPLSDVHPQLSQEIDDFIASQKL</sequence>
<dbReference type="PANTHER" id="PTHR10993:SF7">
    <property type="entry name" value="LIPOYLTRANSFERASE 2, MITOCHONDRIAL-RELATED"/>
    <property type="match status" value="1"/>
</dbReference>
<comment type="caution">
    <text evidence="7">The sequence shown here is derived from an EMBL/GenBank/DDBJ whole genome shotgun (WGS) entry which is preliminary data.</text>
</comment>
<organism evidence="7 8">
    <name type="scientific">Basidiobolus ranarum</name>
    <dbReference type="NCBI Taxonomy" id="34480"/>
    <lineage>
        <taxon>Eukaryota</taxon>
        <taxon>Fungi</taxon>
        <taxon>Fungi incertae sedis</taxon>
        <taxon>Zoopagomycota</taxon>
        <taxon>Entomophthoromycotina</taxon>
        <taxon>Basidiobolomycetes</taxon>
        <taxon>Basidiobolales</taxon>
        <taxon>Basidiobolaceae</taxon>
        <taxon>Basidiobolus</taxon>
    </lineage>
</organism>
<dbReference type="EMBL" id="JASJQH010000285">
    <property type="protein sequence ID" value="KAK9765314.1"/>
    <property type="molecule type" value="Genomic_DNA"/>
</dbReference>
<keyword evidence="4" id="KW-0808">Transferase</keyword>
<evidence type="ECO:0000313" key="7">
    <source>
        <dbReference type="EMBL" id="KAK9765314.1"/>
    </source>
</evidence>
<evidence type="ECO:0000256" key="2">
    <source>
        <dbReference type="ARBA" id="ARBA00007907"/>
    </source>
</evidence>
<evidence type="ECO:0000256" key="5">
    <source>
        <dbReference type="ARBA" id="ARBA00023315"/>
    </source>
</evidence>
<dbReference type="EC" id="2.3.1.181" evidence="3"/>
<protein>
    <recommendedName>
        <fullName evidence="3">lipoyl(octanoyl) transferase</fullName>
        <ecNumber evidence="3">2.3.1.181</ecNumber>
    </recommendedName>
</protein>
<proteinExistence type="inferred from homology"/>
<evidence type="ECO:0000256" key="1">
    <source>
        <dbReference type="ARBA" id="ARBA00004821"/>
    </source>
</evidence>
<dbReference type="InterPro" id="IPR004143">
    <property type="entry name" value="BPL_LPL_catalytic"/>
</dbReference>
<evidence type="ECO:0000256" key="3">
    <source>
        <dbReference type="ARBA" id="ARBA00012334"/>
    </source>
</evidence>
<evidence type="ECO:0000313" key="8">
    <source>
        <dbReference type="Proteomes" id="UP001479436"/>
    </source>
</evidence>
<evidence type="ECO:0000256" key="4">
    <source>
        <dbReference type="ARBA" id="ARBA00022679"/>
    </source>
</evidence>
<comment type="pathway">
    <text evidence="1">Protein modification; protein lipoylation via endogenous pathway; protein N(6)-(lipoyl)lysine from octanoyl-[acyl-carrier-protein]: step 1/2.</text>
</comment>
<dbReference type="NCBIfam" id="TIGR00214">
    <property type="entry name" value="lipB"/>
    <property type="match status" value="1"/>
</dbReference>
<keyword evidence="8" id="KW-1185">Reference proteome</keyword>
<dbReference type="InterPro" id="IPR045864">
    <property type="entry name" value="aa-tRNA-synth_II/BPL/LPL"/>
</dbReference>
<evidence type="ECO:0000259" key="6">
    <source>
        <dbReference type="PROSITE" id="PS51733"/>
    </source>
</evidence>
<dbReference type="CDD" id="cd16444">
    <property type="entry name" value="LipB"/>
    <property type="match status" value="1"/>
</dbReference>
<dbReference type="NCBIfam" id="NF010925">
    <property type="entry name" value="PRK14345.1"/>
    <property type="match status" value="1"/>
</dbReference>
<dbReference type="HAMAP" id="MF_00013">
    <property type="entry name" value="LipB"/>
    <property type="match status" value="1"/>
</dbReference>
<feature type="domain" description="BPL/LPL catalytic" evidence="6">
    <location>
        <begin position="58"/>
        <end position="250"/>
    </location>
</feature>
<keyword evidence="5" id="KW-0012">Acyltransferase</keyword>
<dbReference type="InterPro" id="IPR020605">
    <property type="entry name" value="Octanoyltransferase_CS"/>
</dbReference>
<dbReference type="PROSITE" id="PS01313">
    <property type="entry name" value="LIPB"/>
    <property type="match status" value="1"/>
</dbReference>
<dbReference type="Pfam" id="PF21948">
    <property type="entry name" value="LplA-B_cat"/>
    <property type="match status" value="1"/>
</dbReference>
<dbReference type="Gene3D" id="3.30.930.10">
    <property type="entry name" value="Bira Bifunctional Protein, Domain 2"/>
    <property type="match status" value="1"/>
</dbReference>
<dbReference type="SUPFAM" id="SSF55681">
    <property type="entry name" value="Class II aaRS and biotin synthetases"/>
    <property type="match status" value="1"/>
</dbReference>
<dbReference type="Proteomes" id="UP001479436">
    <property type="component" value="Unassembled WGS sequence"/>
</dbReference>
<comment type="similarity">
    <text evidence="2">Belongs to the LipB family.</text>
</comment>
<reference evidence="7 8" key="1">
    <citation type="submission" date="2023-04" db="EMBL/GenBank/DDBJ databases">
        <title>Genome of Basidiobolus ranarum AG-B5.</title>
        <authorList>
            <person name="Stajich J.E."/>
            <person name="Carter-House D."/>
            <person name="Gryganskyi A."/>
        </authorList>
    </citation>
    <scope>NUCLEOTIDE SEQUENCE [LARGE SCALE GENOMIC DNA]</scope>
    <source>
        <strain evidence="7 8">AG-B5</strain>
    </source>
</reference>
<accession>A0ABR2WUV1</accession>
<name>A0ABR2WUV1_9FUNG</name>